<keyword evidence="1" id="KW-0472">Membrane</keyword>
<feature type="transmembrane region" description="Helical" evidence="1">
    <location>
        <begin position="76"/>
        <end position="106"/>
    </location>
</feature>
<keyword evidence="1" id="KW-1133">Transmembrane helix</keyword>
<evidence type="ECO:0000256" key="1">
    <source>
        <dbReference type="SAM" id="Phobius"/>
    </source>
</evidence>
<keyword evidence="1" id="KW-0812">Transmembrane</keyword>
<proteinExistence type="predicted"/>
<dbReference type="Proteomes" id="UP000570361">
    <property type="component" value="Unassembled WGS sequence"/>
</dbReference>
<dbReference type="Pfam" id="PF05437">
    <property type="entry name" value="AzlD"/>
    <property type="match status" value="1"/>
</dbReference>
<keyword evidence="3" id="KW-1185">Reference proteome</keyword>
<dbReference type="InterPro" id="IPR008407">
    <property type="entry name" value="Brnchd-chn_aa_trnsp_AzlD"/>
</dbReference>
<name>A0A7W5FRV0_9BACL</name>
<protein>
    <submittedName>
        <fullName evidence="2">Branched-subunit amino acid transport protein</fullName>
    </submittedName>
</protein>
<dbReference type="EMBL" id="JACHXK010000031">
    <property type="protein sequence ID" value="MBB3114389.1"/>
    <property type="molecule type" value="Genomic_DNA"/>
</dbReference>
<dbReference type="AlphaFoldDB" id="A0A7W5FRV0"/>
<organism evidence="2 3">
    <name type="scientific">Paenibacillus phyllosphaerae</name>
    <dbReference type="NCBI Taxonomy" id="274593"/>
    <lineage>
        <taxon>Bacteria</taxon>
        <taxon>Bacillati</taxon>
        <taxon>Bacillota</taxon>
        <taxon>Bacilli</taxon>
        <taxon>Bacillales</taxon>
        <taxon>Paenibacillaceae</taxon>
        <taxon>Paenibacillus</taxon>
    </lineage>
</organism>
<sequence>MEISMSVLLIIIGAALVTAIPRVVPLMLLSKLQLPNWFMRFLSYVPISIMAALVGQELFGMHGEASNPLLANKEELLAAVITFVAGWLTRSLLLTVIVGIAAMALVRAFL</sequence>
<evidence type="ECO:0000313" key="2">
    <source>
        <dbReference type="EMBL" id="MBB3114389.1"/>
    </source>
</evidence>
<reference evidence="2 3" key="1">
    <citation type="submission" date="2020-08" db="EMBL/GenBank/DDBJ databases">
        <title>Genomic Encyclopedia of Type Strains, Phase III (KMG-III): the genomes of soil and plant-associated and newly described type strains.</title>
        <authorList>
            <person name="Whitman W."/>
        </authorList>
    </citation>
    <scope>NUCLEOTIDE SEQUENCE [LARGE SCALE GENOMIC DNA]</scope>
    <source>
        <strain evidence="2 3">CECT 5862</strain>
    </source>
</reference>
<dbReference type="RefSeq" id="WP_183604425.1">
    <property type="nucleotide sequence ID" value="NZ_JACHXK010000031.1"/>
</dbReference>
<gene>
    <name evidence="2" type="ORF">FHS18_006510</name>
</gene>
<evidence type="ECO:0000313" key="3">
    <source>
        <dbReference type="Proteomes" id="UP000570361"/>
    </source>
</evidence>
<comment type="caution">
    <text evidence="2">The sequence shown here is derived from an EMBL/GenBank/DDBJ whole genome shotgun (WGS) entry which is preliminary data.</text>
</comment>
<accession>A0A7W5FRV0</accession>